<evidence type="ECO:0000313" key="2">
    <source>
        <dbReference type="EMBL" id="VFJ69121.1"/>
    </source>
</evidence>
<feature type="compositionally biased region" description="Gly residues" evidence="1">
    <location>
        <begin position="49"/>
        <end position="60"/>
    </location>
</feature>
<evidence type="ECO:0000256" key="1">
    <source>
        <dbReference type="SAM" id="MobiDB-lite"/>
    </source>
</evidence>
<accession>A0A450TN10</accession>
<name>A0A450TN10_9GAMM</name>
<evidence type="ECO:0000313" key="4">
    <source>
        <dbReference type="EMBL" id="VFK18198.1"/>
    </source>
</evidence>
<gene>
    <name evidence="2" type="ORF">BECKFM1743A_GA0114220_104996</name>
    <name evidence="4" type="ORF">BECKFM1743B_GA0114221_105306</name>
    <name evidence="3" type="ORF">BECKFM1743C_GA0114222_105386</name>
</gene>
<proteinExistence type="predicted"/>
<reference evidence="2" key="1">
    <citation type="submission" date="2019-02" db="EMBL/GenBank/DDBJ databases">
        <authorList>
            <person name="Gruber-Vodicka R. H."/>
            <person name="Seah K. B. B."/>
        </authorList>
    </citation>
    <scope>NUCLEOTIDE SEQUENCE</scope>
    <source>
        <strain evidence="2">BECK_BZ163</strain>
        <strain evidence="4">BECK_BZ164</strain>
        <strain evidence="3">BECK_BZ165</strain>
    </source>
</reference>
<protein>
    <submittedName>
        <fullName evidence="2">Uncharacterized protein</fullName>
    </submittedName>
</protein>
<dbReference type="EMBL" id="CAADEZ010000499">
    <property type="protein sequence ID" value="VFJ69121.1"/>
    <property type="molecule type" value="Genomic_DNA"/>
</dbReference>
<organism evidence="2">
    <name type="scientific">Candidatus Kentrum sp. FM</name>
    <dbReference type="NCBI Taxonomy" id="2126340"/>
    <lineage>
        <taxon>Bacteria</taxon>
        <taxon>Pseudomonadati</taxon>
        <taxon>Pseudomonadota</taxon>
        <taxon>Gammaproteobacteria</taxon>
        <taxon>Candidatus Kentrum</taxon>
    </lineage>
</organism>
<evidence type="ECO:0000313" key="3">
    <source>
        <dbReference type="EMBL" id="VFJ69963.1"/>
    </source>
</evidence>
<sequence>MTCRKIDCIHHNPVARGYVDIPEPVLFQRAELSRATGIDRGLPGVVKGKWGGMGSQGFRGKGSPSWSLGTRGIAVRKSGSSTDAEKIHPPPQEDIPLCRTNLP</sequence>
<dbReference type="EMBL" id="CAADFL010000530">
    <property type="protein sequence ID" value="VFK18198.1"/>
    <property type="molecule type" value="Genomic_DNA"/>
</dbReference>
<feature type="region of interest" description="Disordered" evidence="1">
    <location>
        <begin position="49"/>
        <end position="103"/>
    </location>
</feature>
<dbReference type="EMBL" id="CAADFA010000538">
    <property type="protein sequence ID" value="VFJ69963.1"/>
    <property type="molecule type" value="Genomic_DNA"/>
</dbReference>
<dbReference type="AlphaFoldDB" id="A0A450TN10"/>